<evidence type="ECO:0000256" key="4">
    <source>
        <dbReference type="ARBA" id="ARBA00023065"/>
    </source>
</evidence>
<dbReference type="SUPFAM" id="SSF50965">
    <property type="entry name" value="Galactose oxidase, central domain"/>
    <property type="match status" value="2"/>
</dbReference>
<dbReference type="SUPFAM" id="SSF63446">
    <property type="entry name" value="Type I dockerin domain"/>
    <property type="match status" value="1"/>
</dbReference>
<feature type="domain" description="Calx-beta" evidence="6">
    <location>
        <begin position="2748"/>
        <end position="2844"/>
    </location>
</feature>
<feature type="domain" description="Calx-beta" evidence="6">
    <location>
        <begin position="1852"/>
        <end position="1948"/>
    </location>
</feature>
<feature type="domain" description="Calx-beta" evidence="6">
    <location>
        <begin position="2076"/>
        <end position="2172"/>
    </location>
</feature>
<dbReference type="EMBL" id="CP037422">
    <property type="protein sequence ID" value="QDU11901.1"/>
    <property type="molecule type" value="Genomic_DNA"/>
</dbReference>
<organism evidence="7 8">
    <name type="scientific">Gimesia aquarii</name>
    <dbReference type="NCBI Taxonomy" id="2527964"/>
    <lineage>
        <taxon>Bacteria</taxon>
        <taxon>Pseudomonadati</taxon>
        <taxon>Planctomycetota</taxon>
        <taxon>Planctomycetia</taxon>
        <taxon>Planctomycetales</taxon>
        <taxon>Planctomycetaceae</taxon>
        <taxon>Gimesia</taxon>
    </lineage>
</organism>
<feature type="domain" description="Calx-beta" evidence="6">
    <location>
        <begin position="42"/>
        <end position="152"/>
    </location>
</feature>
<evidence type="ECO:0000256" key="5">
    <source>
        <dbReference type="ARBA" id="ARBA00023180"/>
    </source>
</evidence>
<name>A0A517X313_9PLAN</name>
<dbReference type="GO" id="GO:0030001">
    <property type="term" value="P:metal ion transport"/>
    <property type="evidence" value="ECO:0007669"/>
    <property type="project" value="TreeGrafter"/>
</dbReference>
<dbReference type="PANTHER" id="PTHR11878:SF65">
    <property type="entry name" value="NA_CA-EXCHANGE PROTEIN, ISOFORM G"/>
    <property type="match status" value="1"/>
</dbReference>
<evidence type="ECO:0000256" key="3">
    <source>
        <dbReference type="ARBA" id="ARBA00022837"/>
    </source>
</evidence>
<dbReference type="RefSeq" id="WP_145179677.1">
    <property type="nucleotide sequence ID" value="NZ_CP037422.1"/>
</dbReference>
<evidence type="ECO:0000313" key="8">
    <source>
        <dbReference type="Proteomes" id="UP000318384"/>
    </source>
</evidence>
<accession>A0A517X313</accession>
<dbReference type="Pfam" id="PF03160">
    <property type="entry name" value="Calx-beta"/>
    <property type="match status" value="14"/>
</dbReference>
<dbReference type="GO" id="GO:0008237">
    <property type="term" value="F:metallopeptidase activity"/>
    <property type="evidence" value="ECO:0007669"/>
    <property type="project" value="InterPro"/>
</dbReference>
<dbReference type="Gene3D" id="3.40.390.10">
    <property type="entry name" value="Collagenase (Catalytic Domain)"/>
    <property type="match status" value="1"/>
</dbReference>
<dbReference type="InterPro" id="IPR038081">
    <property type="entry name" value="CalX-like_sf"/>
</dbReference>
<evidence type="ECO:0000313" key="7">
    <source>
        <dbReference type="EMBL" id="QDU11901.1"/>
    </source>
</evidence>
<feature type="domain" description="Calx-beta" evidence="6">
    <location>
        <begin position="2412"/>
        <end position="2508"/>
    </location>
</feature>
<evidence type="ECO:0000256" key="2">
    <source>
        <dbReference type="ARBA" id="ARBA00022737"/>
    </source>
</evidence>
<keyword evidence="4" id="KW-0813">Transport</keyword>
<dbReference type="GO" id="GO:0000272">
    <property type="term" value="P:polysaccharide catabolic process"/>
    <property type="evidence" value="ECO:0007669"/>
    <property type="project" value="InterPro"/>
</dbReference>
<dbReference type="InterPro" id="IPR036439">
    <property type="entry name" value="Dockerin_dom_sf"/>
</dbReference>
<dbReference type="Proteomes" id="UP000318384">
    <property type="component" value="Chromosome"/>
</dbReference>
<dbReference type="SUPFAM" id="SSF69318">
    <property type="entry name" value="Integrin alpha N-terminal domain"/>
    <property type="match status" value="1"/>
</dbReference>
<dbReference type="InterPro" id="IPR018247">
    <property type="entry name" value="EF_Hand_1_Ca_BS"/>
</dbReference>
<dbReference type="SUPFAM" id="SSF55486">
    <property type="entry name" value="Metalloproteases ('zincins'), catalytic domain"/>
    <property type="match status" value="1"/>
</dbReference>
<protein>
    <submittedName>
        <fullName evidence="7">Calx-beta domain protein</fullName>
    </submittedName>
</protein>
<feature type="domain" description="Calx-beta" evidence="6">
    <location>
        <begin position="2860"/>
        <end position="2956"/>
    </location>
</feature>
<keyword evidence="2" id="KW-0677">Repeat</keyword>
<feature type="domain" description="Calx-beta" evidence="6">
    <location>
        <begin position="2524"/>
        <end position="2620"/>
    </location>
</feature>
<dbReference type="OrthoDB" id="282736at2"/>
<reference evidence="7 8" key="1">
    <citation type="submission" date="2019-03" db="EMBL/GenBank/DDBJ databases">
        <title>Deep-cultivation of Planctomycetes and their phenomic and genomic characterization uncovers novel biology.</title>
        <authorList>
            <person name="Wiegand S."/>
            <person name="Jogler M."/>
            <person name="Boedeker C."/>
            <person name="Pinto D."/>
            <person name="Vollmers J."/>
            <person name="Rivas-Marin E."/>
            <person name="Kohn T."/>
            <person name="Peeters S.H."/>
            <person name="Heuer A."/>
            <person name="Rast P."/>
            <person name="Oberbeckmann S."/>
            <person name="Bunk B."/>
            <person name="Jeske O."/>
            <person name="Meyerdierks A."/>
            <person name="Storesund J.E."/>
            <person name="Kallscheuer N."/>
            <person name="Luecker S."/>
            <person name="Lage O.M."/>
            <person name="Pohl T."/>
            <person name="Merkel B.J."/>
            <person name="Hornburger P."/>
            <person name="Mueller R.-W."/>
            <person name="Bruemmer F."/>
            <person name="Labrenz M."/>
            <person name="Spormann A.M."/>
            <person name="Op den Camp H."/>
            <person name="Overmann J."/>
            <person name="Amann R."/>
            <person name="Jetten M.S.M."/>
            <person name="Mascher T."/>
            <person name="Medema M.H."/>
            <person name="Devos D.P."/>
            <person name="Kaster A.-K."/>
            <person name="Ovreas L."/>
            <person name="Rohde M."/>
            <person name="Galperin M.Y."/>
            <person name="Jogler C."/>
        </authorList>
    </citation>
    <scope>NUCLEOTIDE SEQUENCE [LARGE SCALE GENOMIC DNA]</scope>
    <source>
        <strain evidence="7 8">V202</strain>
    </source>
</reference>
<dbReference type="PANTHER" id="PTHR11878">
    <property type="entry name" value="SODIUM/CALCIUM EXCHANGER"/>
    <property type="match status" value="1"/>
</dbReference>
<dbReference type="PROSITE" id="PS51470">
    <property type="entry name" value="FG_GAP"/>
    <property type="match status" value="2"/>
</dbReference>
<proteinExistence type="predicted"/>
<dbReference type="InterPro" id="IPR013519">
    <property type="entry name" value="Int_alpha_beta-p"/>
</dbReference>
<dbReference type="InterPro" id="IPR011043">
    <property type="entry name" value="Gal_Oxase/kelch_b-propeller"/>
</dbReference>
<feature type="domain" description="Calx-beta" evidence="6">
    <location>
        <begin position="1964"/>
        <end position="2060"/>
    </location>
</feature>
<feature type="domain" description="Calx-beta" evidence="6">
    <location>
        <begin position="284"/>
        <end position="394"/>
    </location>
</feature>
<dbReference type="GO" id="GO:0016020">
    <property type="term" value="C:membrane"/>
    <property type="evidence" value="ECO:0007669"/>
    <property type="project" value="InterPro"/>
</dbReference>
<feature type="domain" description="Calx-beta" evidence="6">
    <location>
        <begin position="2188"/>
        <end position="2284"/>
    </location>
</feature>
<keyword evidence="1" id="KW-0732">Signal</keyword>
<dbReference type="SMART" id="SM00237">
    <property type="entry name" value="Calx_beta"/>
    <property type="match status" value="15"/>
</dbReference>
<keyword evidence="3" id="KW-0106">Calcium</keyword>
<keyword evidence="8" id="KW-1185">Reference proteome</keyword>
<feature type="domain" description="Calx-beta" evidence="6">
    <location>
        <begin position="2972"/>
        <end position="3068"/>
    </location>
</feature>
<feature type="domain" description="Calx-beta" evidence="6">
    <location>
        <begin position="165"/>
        <end position="264"/>
    </location>
</feature>
<dbReference type="Pfam" id="PF14312">
    <property type="entry name" value="FG-GAP_2"/>
    <property type="match status" value="11"/>
</dbReference>
<dbReference type="Gene3D" id="2.130.10.130">
    <property type="entry name" value="Integrin alpha, N-terminal"/>
    <property type="match status" value="4"/>
</dbReference>
<feature type="domain" description="Calx-beta" evidence="6">
    <location>
        <begin position="2636"/>
        <end position="2732"/>
    </location>
</feature>
<dbReference type="SUPFAM" id="SSF141072">
    <property type="entry name" value="CalX-like"/>
    <property type="match status" value="16"/>
</dbReference>
<feature type="domain" description="Calx-beta" evidence="6">
    <location>
        <begin position="1739"/>
        <end position="1836"/>
    </location>
</feature>
<dbReference type="SMART" id="SM00191">
    <property type="entry name" value="Int_alpha"/>
    <property type="match status" value="12"/>
</dbReference>
<dbReference type="PROSITE" id="PS00018">
    <property type="entry name" value="EF_HAND_1"/>
    <property type="match status" value="1"/>
</dbReference>
<dbReference type="InterPro" id="IPR024079">
    <property type="entry name" value="MetalloPept_cat_dom_sf"/>
</dbReference>
<keyword evidence="4" id="KW-0406">Ion transport</keyword>
<dbReference type="InterPro" id="IPR003644">
    <property type="entry name" value="Calx_beta"/>
</dbReference>
<sequence>MLLTNWLKSIASHCRPFRPRHHRHQRSRVLNRYQPALSRQMIGCEHLEDRTMLTSVISIDDVTIEEDAGLPLVYFTLTRTGINPGDLNSRVEIDFTTQDETANGYDVDYNSVTGSLSFSASTTATTQTTTMSVLIHDDLEVEGNETFQLLISTTSPNTIIEKNIGIATIIDNEAVSLSVSDATAYENDTLSFEITLNQVASSDITFLATTVAGSAEEGGFFGDYTYFENKLVTIKAGEISTTVTVHPLDDDDKEPDETFSLVISDPKINGDSLPSTLIISDDTGMGTILNDDYLPGSTFNIEGTKIIEGHDGTDYLEFTITRTGESAGDLNFFTQVLFNTIDGTATAGEDYASTVRVLDFNASPSATRQSQTVEVPIFGDTHFEATETFLGRLSNATGGSVLKGNGTTLDATGVITNDESDFSFQQELKADIGFANHSYDHAGRYFAIDGNVLVIGVPNNIGTTDNGPGLAYVYTRNQHETPEDSADDTWDFQTILRHDNRSDLEYFGASVAIHDDTILIGAFLGPYGDSSRIVYIFSRDGDDWVSSPPRRESILIPRLHYHSRQATSLIAVYEETIVVGNYVFEKTGVDWSAPAMRKLTEASVTSVTIQENTIVIGTAFDSEEGSRAGAVLIYTKTGNNWTSIAPHEVKLTASDAKPNLHFGQSVALNGNQLAVGATNTNTGSYSGQAYIFTQSGSDWSTLPTTEVIFPREPLTQHFGASIALTDTHLVVGTFRDVFLSSSSEVYVYTKNGANWDPSTASRTVLNAPVSGNVLFGESVAVSGTTILAGASRVDTESIESGMIYGFELDQNDSYQLIHEISHAVSQTAHNGGDRYGRRIVIGEKYMLIAAPGTETGSANGVVYLYAKDDGNTLFDSTDDNWIYETTFTAPDPELTTGFGHSIDIDGNTLLIAAQMKSGFSEVYSYEMTGDDWSTFSPQITPLLSRTGTFISWYPDGALNAEDFVAIENDTILVSDPFSTTDPSEAGQVYVFTRNGNDWSTSSPTRSVLKASDTTMKNNFGYAIDIDGDKIIVGAYRDESYRGAAYLYLKGEDGWENAVEIKLTGYDSRDDDLFGTSVAIDGNTIVISAIRDSDSGFFSGSIYIFDGSKGWDNPKEYKVIPAKIYNHDKYIRVASNTQDFGGSVDIDGTTIVVGASSTSPESNSVYIYDGSDGWDQIQESRINLPEVSELYDRGLGSTVAFQNNNLLVALLDKHFNSDISRVYSYTRPPDYNNLVQSETIIPPAPTADSDHFGNEIEVDGDYMIVAAIDSDLRAPSAGAVYIYHRNDQNTPYNDTDDTWDYHSTLTLLEAGAGDQFGSSISIDGDTLVIGAYLEDALGKDSGAAYVYRLNGSIWEFEEKLTASDGEPNDHFGSSVSIENDTIIVGASFRNSDSPFDRDDGAVYVFNRSGSNWSESQILTASNHDILDRFGSSAVIHNGTIFISAVGAKAAESPEDAGAIYIFHQAAGIWHEAQILGPPDGEHNDLFGSDLHVDGDHLGVVAFGDDDNKGSAYLFVNNAGIWEFQQKLTPPESDDADRSVFSIRISGSTLVIGSQFSDGKETDSGAAFLYRLINDEWVQSQTLFAEDGVFQDFFGYAVAFSDSEVIVGAPLNDEAGDDIGKFYVFRPFTPEIVISDVIQAEGDEPHQTVFTFNIERRGQVVGDLNFDSMVDFTTLDLSAKLADHDYAFKSGTVTFLADPDAIVQTQTITVLVNGDYDYEGSETFLVHLTNPSSGTVLKKSVGLGIIEDDDLTVLNIEDITIEENAETAILTVSLDQPLSNQIQVDYSTANQSAMSPSHYLATSGTLTFEPGETSKTISVSIVDNSIVGAEKSFLVNLTNLQSNGLEVIFENSQAVVTIHDDDQSSVSINDVTVDETAGTATLTVSLSQPVETTVNIDFSTIDQSASNPDDYLSQSGTLSFTPGEQSKTITISIVDTNLVEIDETFLVKLSNIQASGANIIFTDDQGEVTIQDDDRANLSISDLTINESAGTASITVTLDEQVDTSVSVEFVTSDQSAIAPGDYLHQSDTLIFNPGESSKTIEVPIVNSDLIESDESFFVNLSNLQANGRSVNITDHQAEITILDDDHAKVSVNDVSINENEGTATLTVSLDQPLFDQVQVDFATIDQSALNPDHYLATSGTLIFNAGEQSKTITVSIIDNDIVEAEKSFLLKLSNLQSASQDVLLEDSEAIVKIHDDDQSSVSINDVTVDETAGTATLTVSLSQPVETTVNIDFSTIDQSASNPDDYLSQSGTLSFTPGEQSKTITISIVDTNLVEIDETFLVKLSNIQASGANIIFTDDQGEVTIQDDDRANLSISDLTINESAGTASITVTLDEQVDTSVSVEFVTSDQSAIAPGDYLHQSDTLIFNPGESSKTIEVPIVNSDLIESDESFFVNLSNLQANGRSVNITDHQAEITILDDDHAKVSVNDVSVDEAIGTATVIVTLDKPVDTSISIDFATADQTAINSEDYLSQSGTLIFNPGEQSKTITVSIVDTDLIEADEMFLISLSNLQANDVDVIVEDDQSEVTITDNDQAGITINNLSINESVGTATLTVSLDKPVATSVSVDFATANQTANNPDDYLTQTGTLTFNPGEQTKTIAISLVDNDLLETDEAFLVNLTNIQANGADVIFTDNQAEVTIVDDDDPFLSISDLTVNETEGTAFVIVSLEKPVDTSVSVDFITADQSALNSIDYLFQSGTLIFDPGEQSKTIEISILDNSIVEGLETFLVNLRNMQTSSPDVILVDDQAEITIVDDDQAMFSIDDLSVDETAGTAKLKVSLNRPVHTTVSVDFSTADNSASNFTDYLSQAGTLTFFPGQQSKYITIPILDSSLVEGTEQFFVNLTNIQANGAQVTFADDQSEVTIMDDDQANLSINDLTVNEDVGTITLTVSLDQPVQTAINFDFSTADQSAFAPSDYLSHSGTLTFNAGEQTKTITISIIDSDLVELDETFLVKLSNLQTNGADILLIDDQAEVTVIDDDQARITINDISVDEHAGTATVAVSLDQPVDSAVSVDFTTADQSANQTNDYLTSAGTLTFNSGEQSKTITISIVDSDLLERDETFLVNLSNIQAGGRDVIFADDQAEVTIIDDETATARVDLRVVHDPTNTRPNGEAGSLPDNVEWVKEWSSYWVEVWVDASSSTHQGIFSVQFNLDYNTEYTSATEIQFGASFTQNQAGSINDTTGAIEGLFAETNTSDLGSNDHLLFARIKFEPLAEDQVELDYSGKNIGPYDLGFNINSAQVHLVGEIPATTISGQFDGVSIWANPYDLNDDDAINFRDLMLFASVYNTIPSESSSDYSWFADLNQSDRVNFKDLVLFASNYGKRKLDHPTIVYPQNFPHAWNNQLLVDTTQGEPQLALETLSQSTADSALNNVVEHVSPQLNPSQNETLEQIDIQVVDLEGNTLGRAVSGTIYIDANAAGYGWFVDATPGDNSEFQVESQLSLIALPDTDAAGRVDLWSVIMHELGHLLGFEHENEGLMQDTLPPGVRRLPDWELNIDLGNNSLPEEADSFFLTIQDETELVPF</sequence>
<gene>
    <name evidence="7" type="ORF">V202x_53260</name>
</gene>
<dbReference type="GO" id="GO:0007154">
    <property type="term" value="P:cell communication"/>
    <property type="evidence" value="ECO:0007669"/>
    <property type="project" value="InterPro"/>
</dbReference>
<evidence type="ECO:0000256" key="1">
    <source>
        <dbReference type="ARBA" id="ARBA00022729"/>
    </source>
</evidence>
<dbReference type="InterPro" id="IPR051171">
    <property type="entry name" value="CaCA"/>
</dbReference>
<dbReference type="InterPro" id="IPR028994">
    <property type="entry name" value="Integrin_alpha_N"/>
</dbReference>
<feature type="domain" description="Calx-beta" evidence="6">
    <location>
        <begin position="2300"/>
        <end position="2396"/>
    </location>
</feature>
<evidence type="ECO:0000259" key="6">
    <source>
        <dbReference type="SMART" id="SM00237"/>
    </source>
</evidence>
<dbReference type="InterPro" id="IPR013517">
    <property type="entry name" value="FG-GAP"/>
</dbReference>
<dbReference type="Gene3D" id="1.10.1330.10">
    <property type="entry name" value="Dockerin domain"/>
    <property type="match status" value="1"/>
</dbReference>
<dbReference type="Gene3D" id="2.60.40.2030">
    <property type="match status" value="16"/>
</dbReference>
<keyword evidence="5" id="KW-0325">Glycoprotein</keyword>